<name>A0ABP8YAU0_9MICO</name>
<comment type="similarity">
    <text evidence="1">Belongs to the NAD(P)-dependent epimerase/dehydratase family.</text>
</comment>
<dbReference type="InterPro" id="IPR036291">
    <property type="entry name" value="NAD(P)-bd_dom_sf"/>
</dbReference>
<accession>A0ABP8YAU0</accession>
<dbReference type="EMBL" id="BAABLO010000011">
    <property type="protein sequence ID" value="GAA4725550.1"/>
    <property type="molecule type" value="Genomic_DNA"/>
</dbReference>
<sequence>MTSPSPSRSVLFIGGTGVISTACARAAVADGFAVTLLNRGTSSTHEPAEGAEVVTADVRDRDAVATALAGREFDVVVDFLTFTPDQLATNLDLLEGRFGQYVFISSASAYQTPPTHGPVTESTPLRNPFWQYSRDKIACEDLLVARYRDEGLPMTIVRPSHTYDHTLLPFTGGWTVVQRMLEGREVVVPGDGTSWWTLTHHTDFARAFVRLLDRPQAIGEAFHITSDEALTWDQIHQEVAAAAGVEARIVHVASDAIAAQHAEIGASLVGDKSNSMVFDNTKVRALAPGWRAQVPFRQGAAELVAWHLADPSRQRVDRELDAMYDRLLDAYRPRPL</sequence>
<evidence type="ECO:0000259" key="2">
    <source>
        <dbReference type="Pfam" id="PF01370"/>
    </source>
</evidence>
<dbReference type="Gene3D" id="3.40.50.720">
    <property type="entry name" value="NAD(P)-binding Rossmann-like Domain"/>
    <property type="match status" value="1"/>
</dbReference>
<feature type="domain" description="NAD-dependent epimerase/dehydratase" evidence="2">
    <location>
        <begin position="11"/>
        <end position="222"/>
    </location>
</feature>
<organism evidence="3 4">
    <name type="scientific">Pedococcus ginsenosidimutans</name>
    <dbReference type="NCBI Taxonomy" id="490570"/>
    <lineage>
        <taxon>Bacteria</taxon>
        <taxon>Bacillati</taxon>
        <taxon>Actinomycetota</taxon>
        <taxon>Actinomycetes</taxon>
        <taxon>Micrococcales</taxon>
        <taxon>Intrasporangiaceae</taxon>
        <taxon>Pedococcus</taxon>
    </lineage>
</organism>
<evidence type="ECO:0000256" key="1">
    <source>
        <dbReference type="ARBA" id="ARBA00007637"/>
    </source>
</evidence>
<proteinExistence type="inferred from homology"/>
<dbReference type="PANTHER" id="PTHR43000">
    <property type="entry name" value="DTDP-D-GLUCOSE 4,6-DEHYDRATASE-RELATED"/>
    <property type="match status" value="1"/>
</dbReference>
<keyword evidence="4" id="KW-1185">Reference proteome</keyword>
<gene>
    <name evidence="3" type="ORF">GCM10025782_24590</name>
</gene>
<evidence type="ECO:0000313" key="3">
    <source>
        <dbReference type="EMBL" id="GAA4725550.1"/>
    </source>
</evidence>
<reference evidence="4" key="1">
    <citation type="journal article" date="2019" name="Int. J. Syst. Evol. Microbiol.">
        <title>The Global Catalogue of Microorganisms (GCM) 10K type strain sequencing project: providing services to taxonomists for standard genome sequencing and annotation.</title>
        <authorList>
            <consortium name="The Broad Institute Genomics Platform"/>
            <consortium name="The Broad Institute Genome Sequencing Center for Infectious Disease"/>
            <person name="Wu L."/>
            <person name="Ma J."/>
        </authorList>
    </citation>
    <scope>NUCLEOTIDE SEQUENCE [LARGE SCALE GENOMIC DNA]</scope>
    <source>
        <strain evidence="4">JCM 18961</strain>
    </source>
</reference>
<dbReference type="Pfam" id="PF01370">
    <property type="entry name" value="Epimerase"/>
    <property type="match status" value="1"/>
</dbReference>
<dbReference type="RefSeq" id="WP_345503673.1">
    <property type="nucleotide sequence ID" value="NZ_BAABLO010000011.1"/>
</dbReference>
<comment type="caution">
    <text evidence="3">The sequence shown here is derived from an EMBL/GenBank/DDBJ whole genome shotgun (WGS) entry which is preliminary data.</text>
</comment>
<evidence type="ECO:0000313" key="4">
    <source>
        <dbReference type="Proteomes" id="UP001500556"/>
    </source>
</evidence>
<protein>
    <submittedName>
        <fullName evidence="3">SDR family oxidoreductase</fullName>
    </submittedName>
</protein>
<dbReference type="SUPFAM" id="SSF51735">
    <property type="entry name" value="NAD(P)-binding Rossmann-fold domains"/>
    <property type="match status" value="1"/>
</dbReference>
<dbReference type="Proteomes" id="UP001500556">
    <property type="component" value="Unassembled WGS sequence"/>
</dbReference>
<dbReference type="InterPro" id="IPR001509">
    <property type="entry name" value="Epimerase_deHydtase"/>
</dbReference>